<dbReference type="AlphaFoldDB" id="A0A2N5HJ66"/>
<dbReference type="InterPro" id="IPR016171">
    <property type="entry name" value="Vanillyl_alc_oxidase_C-sub2"/>
</dbReference>
<name>A0A2N5HJ66_9BACI</name>
<dbReference type="InterPro" id="IPR036318">
    <property type="entry name" value="FAD-bd_PCMH-like_sf"/>
</dbReference>
<dbReference type="GO" id="GO:0004458">
    <property type="term" value="F:D-lactate dehydrogenase (cytochrome) activity"/>
    <property type="evidence" value="ECO:0007669"/>
    <property type="project" value="UniProtKB-EC"/>
</dbReference>
<keyword evidence="10" id="KW-1185">Reference proteome</keyword>
<organism evidence="9 10">
    <name type="scientific">Neobacillus cucumis</name>
    <dbReference type="NCBI Taxonomy" id="1740721"/>
    <lineage>
        <taxon>Bacteria</taxon>
        <taxon>Bacillati</taxon>
        <taxon>Bacillota</taxon>
        <taxon>Bacilli</taxon>
        <taxon>Bacillales</taxon>
        <taxon>Bacillaceae</taxon>
        <taxon>Neobacillus</taxon>
    </lineage>
</organism>
<feature type="domain" description="FAD-binding PCMH-type" evidence="8">
    <location>
        <begin position="35"/>
        <end position="212"/>
    </location>
</feature>
<reference evidence="9 10" key="1">
    <citation type="submission" date="2017-11" db="EMBL/GenBank/DDBJ databases">
        <title>Comparitive Functional Genomics of Dry Heat Resistant strains isolated from the Viking Spacecraft.</title>
        <authorList>
            <person name="Seuylemezian A."/>
            <person name="Cooper K."/>
            <person name="Vaishampayan P."/>
        </authorList>
    </citation>
    <scope>NUCLEOTIDE SEQUENCE [LARGE SCALE GENOMIC DNA]</scope>
    <source>
        <strain evidence="9 10">V32-6</strain>
    </source>
</reference>
<dbReference type="SUPFAM" id="SSF55103">
    <property type="entry name" value="FAD-linked oxidases, C-terminal domain"/>
    <property type="match status" value="1"/>
</dbReference>
<evidence type="ECO:0000256" key="5">
    <source>
        <dbReference type="ARBA" id="ARBA00022946"/>
    </source>
</evidence>
<dbReference type="FunFam" id="1.10.45.10:FF:000001">
    <property type="entry name" value="D-lactate dehydrogenase mitochondrial"/>
    <property type="match status" value="1"/>
</dbReference>
<evidence type="ECO:0000313" key="9">
    <source>
        <dbReference type="EMBL" id="PLS05560.1"/>
    </source>
</evidence>
<dbReference type="Gene3D" id="3.30.465.10">
    <property type="match status" value="1"/>
</dbReference>
<comment type="similarity">
    <text evidence="2">Belongs to the FAD-binding oxidoreductase/transferase type 4 family.</text>
</comment>
<dbReference type="PANTHER" id="PTHR11748">
    <property type="entry name" value="D-LACTATE DEHYDROGENASE"/>
    <property type="match status" value="1"/>
</dbReference>
<dbReference type="OrthoDB" id="9767256at2"/>
<dbReference type="EMBL" id="PGVE01000040">
    <property type="protein sequence ID" value="PLS05560.1"/>
    <property type="molecule type" value="Genomic_DNA"/>
</dbReference>
<dbReference type="Pfam" id="PF02913">
    <property type="entry name" value="FAD-oxidase_C"/>
    <property type="match status" value="1"/>
</dbReference>
<accession>A0A2N5HJ66</accession>
<dbReference type="InterPro" id="IPR016166">
    <property type="entry name" value="FAD-bd_PCMH"/>
</dbReference>
<dbReference type="FunFam" id="3.30.465.10:FF:000016">
    <property type="entry name" value="probable D-lactate dehydrogenase, mitochondrial"/>
    <property type="match status" value="1"/>
</dbReference>
<dbReference type="InterPro" id="IPR016169">
    <property type="entry name" value="FAD-bd_PCMH_sub2"/>
</dbReference>
<dbReference type="GO" id="GO:1903457">
    <property type="term" value="P:lactate catabolic process"/>
    <property type="evidence" value="ECO:0007669"/>
    <property type="project" value="TreeGrafter"/>
</dbReference>
<evidence type="ECO:0000313" key="10">
    <source>
        <dbReference type="Proteomes" id="UP000234950"/>
    </source>
</evidence>
<sequence>MNLYDELFAIIGDSERVTINETILEQHSKGEAYHTPFNPDAVVFPKTKEEVGRIVQFASEHSIPLVPYGAGTSLEGHIIPVHGGISLNFSLMNQILSVRPDDFQVTVQPGVTRTQLNQALKKHGLFFPTDPGADASIGGMAATNASGTNSVKYGVMRDQVLGLEVVLADGSIVRAGGNSFKSSAGYNLLGLFIGSEGTLGIFTEITLKLRGIAEATSAVKATFPSIEAAGNAASILLKAGLAIGKIELVDEKTIQAVNKFKSTNYREEPTLFLEFSGNEPEVTYSVEVMQEILKDEQCVSFEFENDSLRRAQLWEARHHAAFAIQAANPGKVLMFTDVCVPLSELANALKQTREVIEKYGLEGAVLGHVGDGNYHACLPMDPKSEEELEVVENVHHQIVSYALSKGGTCTGEHGIGLGKKAFLEEEHGDLIPIMKIIKNNLDPKNILNPGKIF</sequence>
<gene>
    <name evidence="9" type="ORF">CVD27_09315</name>
</gene>
<evidence type="ECO:0000256" key="1">
    <source>
        <dbReference type="ARBA" id="ARBA00001974"/>
    </source>
</evidence>
<dbReference type="GO" id="GO:0071949">
    <property type="term" value="F:FAD binding"/>
    <property type="evidence" value="ECO:0007669"/>
    <property type="project" value="InterPro"/>
</dbReference>
<keyword evidence="6" id="KW-0560">Oxidoreductase</keyword>
<protein>
    <recommendedName>
        <fullName evidence="7">D-lactate dehydrogenase (cytochrome)</fullName>
        <ecNumber evidence="7">1.1.2.4</ecNumber>
    </recommendedName>
</protein>
<evidence type="ECO:0000256" key="6">
    <source>
        <dbReference type="ARBA" id="ARBA00023002"/>
    </source>
</evidence>
<dbReference type="Gene3D" id="1.10.45.10">
    <property type="entry name" value="Vanillyl-alcohol Oxidase, Chain A, domain 4"/>
    <property type="match status" value="1"/>
</dbReference>
<dbReference type="InterPro" id="IPR004113">
    <property type="entry name" value="FAD-bd_oxidored_4_C"/>
</dbReference>
<dbReference type="InterPro" id="IPR006094">
    <property type="entry name" value="Oxid_FAD_bind_N"/>
</dbReference>
<evidence type="ECO:0000256" key="7">
    <source>
        <dbReference type="ARBA" id="ARBA00038897"/>
    </source>
</evidence>
<dbReference type="Proteomes" id="UP000234950">
    <property type="component" value="Unassembled WGS sequence"/>
</dbReference>
<comment type="caution">
    <text evidence="9">The sequence shown here is derived from an EMBL/GenBank/DDBJ whole genome shotgun (WGS) entry which is preliminary data.</text>
</comment>
<keyword evidence="4" id="KW-0274">FAD</keyword>
<dbReference type="InterPro" id="IPR016164">
    <property type="entry name" value="FAD-linked_Oxase-like_C"/>
</dbReference>
<dbReference type="Gene3D" id="3.30.70.2740">
    <property type="match status" value="1"/>
</dbReference>
<dbReference type="FunFam" id="3.30.70.2740:FF:000001">
    <property type="entry name" value="D-lactate dehydrogenase mitochondrial"/>
    <property type="match status" value="1"/>
</dbReference>
<evidence type="ECO:0000256" key="2">
    <source>
        <dbReference type="ARBA" id="ARBA00008000"/>
    </source>
</evidence>
<evidence type="ECO:0000256" key="3">
    <source>
        <dbReference type="ARBA" id="ARBA00022630"/>
    </source>
</evidence>
<keyword evidence="5" id="KW-0809">Transit peptide</keyword>
<dbReference type="Pfam" id="PF01565">
    <property type="entry name" value="FAD_binding_4"/>
    <property type="match status" value="1"/>
</dbReference>
<dbReference type="SUPFAM" id="SSF56176">
    <property type="entry name" value="FAD-binding/transporter-associated domain-like"/>
    <property type="match status" value="1"/>
</dbReference>
<dbReference type="PANTHER" id="PTHR11748:SF111">
    <property type="entry name" value="D-LACTATE DEHYDROGENASE, MITOCHONDRIAL-RELATED"/>
    <property type="match status" value="1"/>
</dbReference>
<proteinExistence type="inferred from homology"/>
<comment type="cofactor">
    <cofactor evidence="1">
        <name>FAD</name>
        <dbReference type="ChEBI" id="CHEBI:57692"/>
    </cofactor>
</comment>
<evidence type="ECO:0000256" key="4">
    <source>
        <dbReference type="ARBA" id="ARBA00022827"/>
    </source>
</evidence>
<dbReference type="EC" id="1.1.2.4" evidence="7"/>
<evidence type="ECO:0000259" key="8">
    <source>
        <dbReference type="PROSITE" id="PS51387"/>
    </source>
</evidence>
<keyword evidence="3" id="KW-0285">Flavoprotein</keyword>
<dbReference type="GO" id="GO:0008720">
    <property type="term" value="F:D-lactate dehydrogenase (NAD+) activity"/>
    <property type="evidence" value="ECO:0007669"/>
    <property type="project" value="TreeGrafter"/>
</dbReference>
<dbReference type="RefSeq" id="WP_101647628.1">
    <property type="nucleotide sequence ID" value="NZ_PGVE01000040.1"/>
</dbReference>
<dbReference type="PROSITE" id="PS51387">
    <property type="entry name" value="FAD_PCMH"/>
    <property type="match status" value="1"/>
</dbReference>